<dbReference type="Pfam" id="PF00665">
    <property type="entry name" value="rve"/>
    <property type="match status" value="1"/>
</dbReference>
<dbReference type="EMBL" id="JAGVSJ010000045">
    <property type="protein sequence ID" value="MBX8632650.1"/>
    <property type="molecule type" value="Genomic_DNA"/>
</dbReference>
<reference evidence="2" key="1">
    <citation type="submission" date="2021-04" db="EMBL/GenBank/DDBJ databases">
        <title>Genomic insights into ecological role and evolution of a novel Thermoplasmata order Candidatus Sysuiplasmatales.</title>
        <authorList>
            <person name="Yuan Y."/>
        </authorList>
    </citation>
    <scope>NUCLEOTIDE SEQUENCE</scope>
    <source>
        <strain evidence="2">YP2-bin.285</strain>
    </source>
</reference>
<proteinExistence type="predicted"/>
<dbReference type="SUPFAM" id="SSF53098">
    <property type="entry name" value="Ribonuclease H-like"/>
    <property type="match status" value="1"/>
</dbReference>
<dbReference type="Proteomes" id="UP000716004">
    <property type="component" value="Unassembled WGS sequence"/>
</dbReference>
<evidence type="ECO:0000259" key="1">
    <source>
        <dbReference type="PROSITE" id="PS50994"/>
    </source>
</evidence>
<evidence type="ECO:0000313" key="2">
    <source>
        <dbReference type="EMBL" id="MBX8632650.1"/>
    </source>
</evidence>
<dbReference type="PANTHER" id="PTHR47515:SF2">
    <property type="entry name" value="INTEGRASE CORE DOMAIN PROTEIN"/>
    <property type="match status" value="1"/>
</dbReference>
<organism evidence="2 3">
    <name type="scientific">Candidatus Sysuiplasma superficiale</name>
    <dbReference type="NCBI Taxonomy" id="2823368"/>
    <lineage>
        <taxon>Archaea</taxon>
        <taxon>Methanobacteriati</taxon>
        <taxon>Thermoplasmatota</taxon>
        <taxon>Thermoplasmata</taxon>
        <taxon>Candidatus Sysuiplasmatales</taxon>
        <taxon>Candidatus Sysuiplasmataceae</taxon>
        <taxon>Candidatus Sysuiplasma</taxon>
    </lineage>
</organism>
<comment type="caution">
    <text evidence="2">The sequence shown here is derived from an EMBL/GenBank/DDBJ whole genome shotgun (WGS) entry which is preliminary data.</text>
</comment>
<dbReference type="Pfam" id="PF13276">
    <property type="entry name" value="HTH_21"/>
    <property type="match status" value="1"/>
</dbReference>
<protein>
    <submittedName>
        <fullName evidence="2">Transposase</fullName>
    </submittedName>
</protein>
<dbReference type="Gene3D" id="3.30.420.10">
    <property type="entry name" value="Ribonuclease H-like superfamily/Ribonuclease H"/>
    <property type="match status" value="1"/>
</dbReference>
<dbReference type="InterPro" id="IPR036397">
    <property type="entry name" value="RNaseH_sf"/>
</dbReference>
<dbReference type="InterPro" id="IPR001584">
    <property type="entry name" value="Integrase_cat-core"/>
</dbReference>
<name>A0A8J7YUZ7_9ARCH</name>
<feature type="domain" description="Integrase catalytic" evidence="1">
    <location>
        <begin position="130"/>
        <end position="249"/>
    </location>
</feature>
<dbReference type="InterPro" id="IPR012337">
    <property type="entry name" value="RNaseH-like_sf"/>
</dbReference>
<gene>
    <name evidence="2" type="ORF">J9259_09100</name>
</gene>
<dbReference type="AlphaFoldDB" id="A0A8J7YUZ7"/>
<dbReference type="PANTHER" id="PTHR47515">
    <property type="entry name" value="LOW CALCIUM RESPONSE LOCUS PROTEIN T"/>
    <property type="match status" value="1"/>
</dbReference>
<evidence type="ECO:0000313" key="3">
    <source>
        <dbReference type="Proteomes" id="UP000716004"/>
    </source>
</evidence>
<dbReference type="InterPro" id="IPR025948">
    <property type="entry name" value="HTH-like_dom"/>
</dbReference>
<dbReference type="PROSITE" id="PS50994">
    <property type="entry name" value="INTEGRASE"/>
    <property type="match status" value="1"/>
</dbReference>
<sequence>MSTLASEYIGRGVGPTVAAGLLHIPRCTLYRTPVQPPSGKGRRYSEITLRRTGEHAFAYLINEQVVEEMKALLSKEFVCYGYKKVTKHLQREGFVINRKEVRRLMAWNGLLNNSYNRRSPVSRVVESKVNVSAPNQVWEIDIKYVWIAGEERNAYFLGFIDCFTREAVKHYLGFHCNGVCVRETMFHAFHDRGIGAIGNMRIRNDNGTQLVCNTVEEFLAMMNIGHERIHPRPPKEDAHIELFHSILEM</sequence>
<dbReference type="GO" id="GO:0003676">
    <property type="term" value="F:nucleic acid binding"/>
    <property type="evidence" value="ECO:0007669"/>
    <property type="project" value="InterPro"/>
</dbReference>
<accession>A0A8J7YUZ7</accession>
<dbReference type="GO" id="GO:0015074">
    <property type="term" value="P:DNA integration"/>
    <property type="evidence" value="ECO:0007669"/>
    <property type="project" value="InterPro"/>
</dbReference>